<feature type="domain" description="ABC transporter" evidence="15">
    <location>
        <begin position="504"/>
        <end position="738"/>
    </location>
</feature>
<evidence type="ECO:0000256" key="13">
    <source>
        <dbReference type="SAM" id="MobiDB-lite"/>
    </source>
</evidence>
<sequence length="763" mass="82213">MQVLHRLGMRWTANLGYKITSSQLSGCMRAGSSIQADPATRLPALQAYRCLRAPHRATYLVASSAVRACSSLARVQGGHSGCEADRKGQDGELEVLSLIVPFFQAHAGQNGLPVAARAMATLPEDGKPQARPQGTQPHLTIEEKGERMSEMHIVKEIAKYLNTETSPEFRRRAGIAVALLVGGKLLNIQVPFFFKYTVDALNADPSGLTPASVAGLMVLGPTSLVLGYGLARIGASFCSEARNAVFASVAQSTIRNVAVRTFAHLHNLDLAFHLSRQTGAVSRVIDRGSRGINFVLSSMVFNLVPTALEVALVAGVLAYKCGPAFAALTGVTIALYTAFTFAITQWRTQFRRQMNRAESQASSRAVDSLINYETVKYFDAEEHEKRRYDECMASYQHAAVETQQSLSFLNFGQSAIFSTSLAVAMLLSAQGVAAGTLTVGDMVMVNGLLLQLSMPLNFLGSVYRETKQSFIDMGAMFALLQEQTAIKDRAGAIDLPEEPSGYDLTFENVSFGYRPDQPILQDISLTVPAGTSVALVGTSGSGKSTLLRLLYRFYDAQGGTVRVGGHDIKDLRLASLRRRLGAVPQDLVLFNDTVRYNIAYGKLGASESQVEQAARKAAIHDRILSFPDGYDTEVGERGLKLSGGEKQRVALARAFLKDPPVLLCDEATSALDSTTEKEILGSLFALARGRTTLLVAHRLSTAAQCDKIVVLEQGRVVEQGSHAQLLAAGGRYAELWSRQQATADGAGEGVPEELEGAMPLMPA</sequence>
<accession>A0A1D2ABY2</accession>
<proteinExistence type="inferred from homology"/>
<dbReference type="InterPro" id="IPR017871">
    <property type="entry name" value="ABC_transporter-like_CS"/>
</dbReference>
<dbReference type="FunFam" id="3.40.50.300:FF:000287">
    <property type="entry name" value="Multidrug ABC transporter ATP-binding protein"/>
    <property type="match status" value="1"/>
</dbReference>
<evidence type="ECO:0000256" key="8">
    <source>
        <dbReference type="ARBA" id="ARBA00022989"/>
    </source>
</evidence>
<reference evidence="17" key="1">
    <citation type="submission" date="2015-08" db="EMBL/GenBank/DDBJ databases">
        <authorList>
            <person name="Babu N.S."/>
            <person name="Beckwith C.J."/>
            <person name="Beseler K.G."/>
            <person name="Brison A."/>
            <person name="Carone J.V."/>
            <person name="Caskin T.P."/>
            <person name="Diamond M."/>
            <person name="Durham M.E."/>
            <person name="Foxe J.M."/>
            <person name="Go M."/>
            <person name="Henderson B.A."/>
            <person name="Jones I.B."/>
            <person name="McGettigan J.A."/>
            <person name="Micheletti S.J."/>
            <person name="Nasrallah M.E."/>
            <person name="Ortiz D."/>
            <person name="Piller C.R."/>
            <person name="Privatt S.R."/>
            <person name="Schneider S.L."/>
            <person name="Sharp S."/>
            <person name="Smith T.C."/>
            <person name="Stanton J.D."/>
            <person name="Ullery H.E."/>
            <person name="Wilson R.J."/>
            <person name="Serrano M.G."/>
            <person name="Buck G."/>
            <person name="Lee V."/>
            <person name="Wang Y."/>
            <person name="Carvalho R."/>
            <person name="Voegtly L."/>
            <person name="Shi R."/>
            <person name="Duckworth R."/>
            <person name="Johnson A."/>
            <person name="Loviza R."/>
            <person name="Walstead R."/>
            <person name="Shah Z."/>
            <person name="Kiflezghi M."/>
            <person name="Wade K."/>
            <person name="Ball S.L."/>
            <person name="Bradley K.W."/>
            <person name="Asai D.J."/>
            <person name="Bowman C.A."/>
            <person name="Russell D.A."/>
            <person name="Pope W.H."/>
            <person name="Jacobs-Sera D."/>
            <person name="Hendrix R.W."/>
            <person name="Hatfull G.F."/>
        </authorList>
    </citation>
    <scope>NUCLEOTIDE SEQUENCE</scope>
</reference>
<dbReference type="GO" id="GO:0005524">
    <property type="term" value="F:ATP binding"/>
    <property type="evidence" value="ECO:0007669"/>
    <property type="project" value="UniProtKB-KW"/>
</dbReference>
<comment type="subcellular location">
    <subcellularLocation>
        <location evidence="1">Mitochondrion inner membrane</location>
        <topology evidence="1">Multi-pass membrane protein</topology>
    </subcellularLocation>
</comment>
<dbReference type="SMART" id="SM00382">
    <property type="entry name" value="AAA"/>
    <property type="match status" value="1"/>
</dbReference>
<dbReference type="Gene3D" id="3.40.50.300">
    <property type="entry name" value="P-loop containing nucleotide triphosphate hydrolases"/>
    <property type="match status" value="1"/>
</dbReference>
<keyword evidence="7" id="KW-0809">Transit peptide</keyword>
<feature type="transmembrane region" description="Helical" evidence="14">
    <location>
        <begin position="415"/>
        <end position="437"/>
    </location>
</feature>
<dbReference type="PANTHER" id="PTHR24221">
    <property type="entry name" value="ATP-BINDING CASSETTE SUB-FAMILY B"/>
    <property type="match status" value="1"/>
</dbReference>
<keyword evidence="4" id="KW-0547">Nucleotide-binding</keyword>
<dbReference type="InterPro" id="IPR027417">
    <property type="entry name" value="P-loop_NTPase"/>
</dbReference>
<feature type="transmembrane region" description="Helical" evidence="14">
    <location>
        <begin position="325"/>
        <end position="346"/>
    </location>
</feature>
<evidence type="ECO:0008006" key="18">
    <source>
        <dbReference type="Google" id="ProtNLM"/>
    </source>
</evidence>
<dbReference type="PROSITE" id="PS50929">
    <property type="entry name" value="ABC_TM1F"/>
    <property type="match status" value="1"/>
</dbReference>
<dbReference type="PROSITE" id="PS50893">
    <property type="entry name" value="ABC_TRANSPORTER_2"/>
    <property type="match status" value="1"/>
</dbReference>
<evidence type="ECO:0000259" key="15">
    <source>
        <dbReference type="PROSITE" id="PS50893"/>
    </source>
</evidence>
<dbReference type="GO" id="GO:0016887">
    <property type="term" value="F:ATP hydrolysis activity"/>
    <property type="evidence" value="ECO:0007669"/>
    <property type="project" value="InterPro"/>
</dbReference>
<evidence type="ECO:0000256" key="2">
    <source>
        <dbReference type="ARBA" id="ARBA00022448"/>
    </source>
</evidence>
<keyword evidence="5" id="KW-0999">Mitochondrion inner membrane</keyword>
<dbReference type="GO" id="GO:0006879">
    <property type="term" value="P:intracellular iron ion homeostasis"/>
    <property type="evidence" value="ECO:0007669"/>
    <property type="project" value="TreeGrafter"/>
</dbReference>
<dbReference type="GO" id="GO:0005743">
    <property type="term" value="C:mitochondrial inner membrane"/>
    <property type="evidence" value="ECO:0007669"/>
    <property type="project" value="UniProtKB-SubCell"/>
</dbReference>
<evidence type="ECO:0000256" key="10">
    <source>
        <dbReference type="ARBA" id="ARBA00023136"/>
    </source>
</evidence>
<evidence type="ECO:0000256" key="11">
    <source>
        <dbReference type="ARBA" id="ARBA00024363"/>
    </source>
</evidence>
<keyword evidence="8 14" id="KW-1133">Transmembrane helix</keyword>
<gene>
    <name evidence="17" type="ORF">g.94903</name>
</gene>
<dbReference type="InterPro" id="IPR003593">
    <property type="entry name" value="AAA+_ATPase"/>
</dbReference>
<comment type="function">
    <text evidence="12">Performs an essential function in the generation of cytoplasmic iron-sulfur proteins by mediating the ATP-dependent export of Fe/S cluster precursors synthesized by NFS1 and other mitochondrial proteins. Hydrolyzes ATP. Binds glutathione and may function by transporting a glutathione-conjugated iron-sulfur compound.</text>
</comment>
<protein>
    <recommendedName>
        <fullName evidence="18">ABC transporter B family member 25, mitochondrial</fullName>
    </recommendedName>
</protein>
<feature type="transmembrane region" description="Helical" evidence="14">
    <location>
        <begin position="292"/>
        <end position="319"/>
    </location>
</feature>
<dbReference type="EMBL" id="GDKF01001918">
    <property type="protein sequence ID" value="JAT76704.1"/>
    <property type="molecule type" value="Transcribed_RNA"/>
</dbReference>
<dbReference type="InterPro" id="IPR036640">
    <property type="entry name" value="ABC1_TM_sf"/>
</dbReference>
<evidence type="ECO:0000256" key="9">
    <source>
        <dbReference type="ARBA" id="ARBA00023128"/>
    </source>
</evidence>
<dbReference type="PANTHER" id="PTHR24221:SF402">
    <property type="entry name" value="IRON-SULFUR CLUSTERS TRANSPORTER ABCB7, MITOCHONDRIAL"/>
    <property type="match status" value="1"/>
</dbReference>
<keyword evidence="2" id="KW-0813">Transport</keyword>
<evidence type="ECO:0000256" key="14">
    <source>
        <dbReference type="SAM" id="Phobius"/>
    </source>
</evidence>
<evidence type="ECO:0000259" key="16">
    <source>
        <dbReference type="PROSITE" id="PS50929"/>
    </source>
</evidence>
<dbReference type="AlphaFoldDB" id="A0A1D2ABY2"/>
<dbReference type="Pfam" id="PF00664">
    <property type="entry name" value="ABC_membrane"/>
    <property type="match status" value="1"/>
</dbReference>
<dbReference type="SUPFAM" id="SSF90123">
    <property type="entry name" value="ABC transporter transmembrane region"/>
    <property type="match status" value="1"/>
</dbReference>
<dbReference type="FunFam" id="1.20.1560.10:FF:000004">
    <property type="entry name" value="ATP-binding cassette sub-family B member 7"/>
    <property type="match status" value="1"/>
</dbReference>
<feature type="domain" description="ABC transmembrane type-1" evidence="16">
    <location>
        <begin position="175"/>
        <end position="468"/>
    </location>
</feature>
<dbReference type="Pfam" id="PF00005">
    <property type="entry name" value="ABC_tran"/>
    <property type="match status" value="1"/>
</dbReference>
<feature type="transmembrane region" description="Helical" evidence="14">
    <location>
        <begin position="214"/>
        <end position="233"/>
    </location>
</feature>
<dbReference type="Gene3D" id="1.20.1560.10">
    <property type="entry name" value="ABC transporter type 1, transmembrane domain"/>
    <property type="match status" value="1"/>
</dbReference>
<keyword evidence="9" id="KW-0496">Mitochondrion</keyword>
<evidence type="ECO:0000256" key="3">
    <source>
        <dbReference type="ARBA" id="ARBA00022692"/>
    </source>
</evidence>
<evidence type="ECO:0000256" key="6">
    <source>
        <dbReference type="ARBA" id="ARBA00022840"/>
    </source>
</evidence>
<dbReference type="InterPro" id="IPR011527">
    <property type="entry name" value="ABC1_TM_dom"/>
</dbReference>
<feature type="transmembrane region" description="Helical" evidence="14">
    <location>
        <begin position="173"/>
        <end position="194"/>
    </location>
</feature>
<dbReference type="InterPro" id="IPR003439">
    <property type="entry name" value="ABC_transporter-like_ATP-bd"/>
</dbReference>
<organism evidence="17">
    <name type="scientific">Auxenochlorella protothecoides</name>
    <name type="common">Green microalga</name>
    <name type="synonym">Chlorella protothecoides</name>
    <dbReference type="NCBI Taxonomy" id="3075"/>
    <lineage>
        <taxon>Eukaryota</taxon>
        <taxon>Viridiplantae</taxon>
        <taxon>Chlorophyta</taxon>
        <taxon>core chlorophytes</taxon>
        <taxon>Trebouxiophyceae</taxon>
        <taxon>Chlorellales</taxon>
        <taxon>Chlorellaceae</taxon>
        <taxon>Auxenochlorella</taxon>
    </lineage>
</organism>
<dbReference type="SUPFAM" id="SSF52540">
    <property type="entry name" value="P-loop containing nucleoside triphosphate hydrolases"/>
    <property type="match status" value="1"/>
</dbReference>
<keyword evidence="10 14" id="KW-0472">Membrane</keyword>
<dbReference type="PROSITE" id="PS00211">
    <property type="entry name" value="ABC_TRANSPORTER_1"/>
    <property type="match status" value="1"/>
</dbReference>
<evidence type="ECO:0000256" key="4">
    <source>
        <dbReference type="ARBA" id="ARBA00022741"/>
    </source>
</evidence>
<dbReference type="GO" id="GO:0140359">
    <property type="term" value="F:ABC-type transporter activity"/>
    <property type="evidence" value="ECO:0007669"/>
    <property type="project" value="InterPro"/>
</dbReference>
<comment type="similarity">
    <text evidence="11">Belongs to the ABC transporter superfamily. ABCB family. Heavy Metal importer (TC 3.A.1.210) subfamily.</text>
</comment>
<keyword evidence="6" id="KW-0067">ATP-binding</keyword>
<evidence type="ECO:0000313" key="17">
    <source>
        <dbReference type="EMBL" id="JAT76704.1"/>
    </source>
</evidence>
<evidence type="ECO:0000256" key="7">
    <source>
        <dbReference type="ARBA" id="ARBA00022946"/>
    </source>
</evidence>
<evidence type="ECO:0000256" key="12">
    <source>
        <dbReference type="ARBA" id="ARBA00045666"/>
    </source>
</evidence>
<feature type="region of interest" description="Disordered" evidence="13">
    <location>
        <begin position="743"/>
        <end position="763"/>
    </location>
</feature>
<dbReference type="InterPro" id="IPR039421">
    <property type="entry name" value="Type_1_exporter"/>
</dbReference>
<evidence type="ECO:0000256" key="5">
    <source>
        <dbReference type="ARBA" id="ARBA00022792"/>
    </source>
</evidence>
<evidence type="ECO:0000256" key="1">
    <source>
        <dbReference type="ARBA" id="ARBA00004448"/>
    </source>
</evidence>
<dbReference type="CDD" id="cd18582">
    <property type="entry name" value="ABC_6TM_ATM1_ABCB7"/>
    <property type="match status" value="1"/>
</dbReference>
<name>A0A1D2ABY2_AUXPR</name>
<keyword evidence="3 14" id="KW-0812">Transmembrane</keyword>